<keyword evidence="3" id="KW-0547">Nucleotide-binding</keyword>
<reference evidence="6 7" key="1">
    <citation type="journal article" date="2013" name="Int. J. Syst. Evol. Microbiol.">
        <title>Celerinatantimonas yamalensis sp. nov., a cold-adapted diazotrophic bacterium from a cold permafrost brine.</title>
        <authorList>
            <person name="Shcherbakova V."/>
            <person name="Chuvilskaya N."/>
            <person name="Rivkina E."/>
            <person name="Demidov N."/>
            <person name="Uchaeva V."/>
            <person name="Suetin S."/>
            <person name="Suzina N."/>
            <person name="Gilichinsky D."/>
        </authorList>
    </citation>
    <scope>NUCLEOTIDE SEQUENCE [LARGE SCALE GENOMIC DNA]</scope>
    <source>
        <strain evidence="6 7">C7</strain>
    </source>
</reference>
<dbReference type="PANTHER" id="PTHR42734:SF6">
    <property type="entry name" value="MOLYBDATE IMPORT ATP-BINDING PROTEIN MOLC"/>
    <property type="match status" value="1"/>
</dbReference>
<dbReference type="Proteomes" id="UP001629953">
    <property type="component" value="Unassembled WGS sequence"/>
</dbReference>
<keyword evidence="2" id="KW-0813">Transport</keyword>
<comment type="caution">
    <text evidence="6">The sequence shown here is derived from an EMBL/GenBank/DDBJ whole genome shotgun (WGS) entry which is preliminary data.</text>
</comment>
<dbReference type="PANTHER" id="PTHR42734">
    <property type="entry name" value="METAL TRANSPORT SYSTEM ATP-BINDING PROTEIN TM_0124-RELATED"/>
    <property type="match status" value="1"/>
</dbReference>
<gene>
    <name evidence="6" type="ORF">ABUE30_10810</name>
</gene>
<accession>A0ABW9G7R0</accession>
<comment type="similarity">
    <text evidence="1">Belongs to the ABC transporter superfamily.</text>
</comment>
<keyword evidence="4 6" id="KW-0067">ATP-binding</keyword>
<dbReference type="Gene3D" id="3.40.50.300">
    <property type="entry name" value="P-loop containing nucleotide triphosphate hydrolases"/>
    <property type="match status" value="1"/>
</dbReference>
<dbReference type="InterPro" id="IPR003439">
    <property type="entry name" value="ABC_transporter-like_ATP-bd"/>
</dbReference>
<name>A0ABW9G7R0_9GAMM</name>
<dbReference type="InterPro" id="IPR027417">
    <property type="entry name" value="P-loop_NTPase"/>
</dbReference>
<keyword evidence="7" id="KW-1185">Reference proteome</keyword>
<dbReference type="InterPro" id="IPR003593">
    <property type="entry name" value="AAA+_ATPase"/>
</dbReference>
<dbReference type="GO" id="GO:0005524">
    <property type="term" value="F:ATP binding"/>
    <property type="evidence" value="ECO:0007669"/>
    <property type="project" value="UniProtKB-KW"/>
</dbReference>
<dbReference type="RefSeq" id="WP_408623779.1">
    <property type="nucleotide sequence ID" value="NZ_JBEQCT010000004.1"/>
</dbReference>
<evidence type="ECO:0000313" key="7">
    <source>
        <dbReference type="Proteomes" id="UP001629953"/>
    </source>
</evidence>
<evidence type="ECO:0000313" key="6">
    <source>
        <dbReference type="EMBL" id="MFM2485542.1"/>
    </source>
</evidence>
<protein>
    <submittedName>
        <fullName evidence="6">ATP-binding cassette domain-containing protein</fullName>
    </submittedName>
</protein>
<feature type="domain" description="ABC transporter" evidence="5">
    <location>
        <begin position="6"/>
        <end position="234"/>
    </location>
</feature>
<dbReference type="PROSITE" id="PS50893">
    <property type="entry name" value="ABC_TRANSPORTER_2"/>
    <property type="match status" value="1"/>
</dbReference>
<dbReference type="SMART" id="SM00382">
    <property type="entry name" value="AAA"/>
    <property type="match status" value="1"/>
</dbReference>
<evidence type="ECO:0000256" key="2">
    <source>
        <dbReference type="ARBA" id="ARBA00022448"/>
    </source>
</evidence>
<dbReference type="SUPFAM" id="SSF52540">
    <property type="entry name" value="P-loop containing nucleoside triphosphate hydrolases"/>
    <property type="match status" value="1"/>
</dbReference>
<evidence type="ECO:0000256" key="1">
    <source>
        <dbReference type="ARBA" id="ARBA00005417"/>
    </source>
</evidence>
<evidence type="ECO:0000256" key="3">
    <source>
        <dbReference type="ARBA" id="ARBA00022741"/>
    </source>
</evidence>
<dbReference type="EMBL" id="JBEQCT010000004">
    <property type="protein sequence ID" value="MFM2485542.1"/>
    <property type="molecule type" value="Genomic_DNA"/>
</dbReference>
<proteinExistence type="inferred from homology"/>
<evidence type="ECO:0000256" key="4">
    <source>
        <dbReference type="ARBA" id="ARBA00022840"/>
    </source>
</evidence>
<dbReference type="InterPro" id="IPR050153">
    <property type="entry name" value="Metal_Ion_Import_ABC"/>
</dbReference>
<dbReference type="Pfam" id="PF00005">
    <property type="entry name" value="ABC_tran"/>
    <property type="match status" value="1"/>
</dbReference>
<organism evidence="6 7">
    <name type="scientific">Celerinatantimonas yamalensis</name>
    <dbReference type="NCBI Taxonomy" id="559956"/>
    <lineage>
        <taxon>Bacteria</taxon>
        <taxon>Pseudomonadati</taxon>
        <taxon>Pseudomonadota</taxon>
        <taxon>Gammaproteobacteria</taxon>
        <taxon>Celerinatantimonadaceae</taxon>
        <taxon>Celerinatantimonas</taxon>
    </lineage>
</organism>
<evidence type="ECO:0000259" key="5">
    <source>
        <dbReference type="PROSITE" id="PS50893"/>
    </source>
</evidence>
<sequence length="255" mass="28633">MTNLAVSATDLSLSLGHRQLFHCEHLAIEQGAFVGLLGGNGVGKTTFLRMLLGLQKAHYHHLDVLGKPCNEGNAAVSYLPQLKAHSSRLALCADSLFQCWRPRHVSRKQWQQRIDYAIDQVNGLSLAKQAMDTLSGGEYQRLMLAQALLNEPKLLLLDEPLVGLDPNRQYRLVELISHFQQDLGVTVICSTHELNPFINHFTSVLLIHEQLLRQGKATELLTSDTLSELYHCHLHVITHHGRQHLIAHPDSDLYV</sequence>